<organism evidence="1 2">
    <name type="scientific">Trichomalopsis sarcophagae</name>
    <dbReference type="NCBI Taxonomy" id="543379"/>
    <lineage>
        <taxon>Eukaryota</taxon>
        <taxon>Metazoa</taxon>
        <taxon>Ecdysozoa</taxon>
        <taxon>Arthropoda</taxon>
        <taxon>Hexapoda</taxon>
        <taxon>Insecta</taxon>
        <taxon>Pterygota</taxon>
        <taxon>Neoptera</taxon>
        <taxon>Endopterygota</taxon>
        <taxon>Hymenoptera</taxon>
        <taxon>Apocrita</taxon>
        <taxon>Proctotrupomorpha</taxon>
        <taxon>Chalcidoidea</taxon>
        <taxon>Pteromalidae</taxon>
        <taxon>Pteromalinae</taxon>
        <taxon>Trichomalopsis</taxon>
    </lineage>
</organism>
<evidence type="ECO:0000313" key="2">
    <source>
        <dbReference type="Proteomes" id="UP000215335"/>
    </source>
</evidence>
<proteinExistence type="predicted"/>
<dbReference type="EMBL" id="NNAY01005449">
    <property type="protein sequence ID" value="OXU16671.1"/>
    <property type="molecule type" value="Genomic_DNA"/>
</dbReference>
<accession>A0A232EE90</accession>
<dbReference type="AlphaFoldDB" id="A0A232EE90"/>
<sequence>MLRAMSKISVSTVGGKLLLILEFPLSDKARYSQYKILCDCHMTFKIIYWLQKSISIIAECIKKYLCDHHLCRSTLMTIIVRASYIQVHSILKQAQ</sequence>
<protein>
    <submittedName>
        <fullName evidence="1">Uncharacterized protein</fullName>
    </submittedName>
</protein>
<comment type="caution">
    <text evidence="1">The sequence shown here is derived from an EMBL/GenBank/DDBJ whole genome shotgun (WGS) entry which is preliminary data.</text>
</comment>
<keyword evidence="2" id="KW-1185">Reference proteome</keyword>
<name>A0A232EE90_9HYME</name>
<gene>
    <name evidence="1" type="ORF">TSAR_015926</name>
</gene>
<reference evidence="1 2" key="1">
    <citation type="journal article" date="2017" name="Curr. Biol.">
        <title>The Evolution of Venom by Co-option of Single-Copy Genes.</title>
        <authorList>
            <person name="Martinson E.O."/>
            <person name="Mrinalini"/>
            <person name="Kelkar Y.D."/>
            <person name="Chang C.H."/>
            <person name="Werren J.H."/>
        </authorList>
    </citation>
    <scope>NUCLEOTIDE SEQUENCE [LARGE SCALE GENOMIC DNA]</scope>
    <source>
        <strain evidence="1 2">Alberta</strain>
        <tissue evidence="1">Whole body</tissue>
    </source>
</reference>
<evidence type="ECO:0000313" key="1">
    <source>
        <dbReference type="EMBL" id="OXU16671.1"/>
    </source>
</evidence>
<dbReference type="Proteomes" id="UP000215335">
    <property type="component" value="Unassembled WGS sequence"/>
</dbReference>